<organism evidence="3 4">
    <name type="scientific">Rhodobacter calidifons</name>
    <dbReference type="NCBI Taxonomy" id="2715277"/>
    <lineage>
        <taxon>Bacteria</taxon>
        <taxon>Pseudomonadati</taxon>
        <taxon>Pseudomonadota</taxon>
        <taxon>Alphaproteobacteria</taxon>
        <taxon>Rhodobacterales</taxon>
        <taxon>Rhodobacter group</taxon>
        <taxon>Rhodobacter</taxon>
    </lineage>
</organism>
<evidence type="ECO:0000313" key="4">
    <source>
        <dbReference type="Proteomes" id="UP001515660"/>
    </source>
</evidence>
<dbReference type="Proteomes" id="UP001515660">
    <property type="component" value="Unassembled WGS sequence"/>
</dbReference>
<dbReference type="InterPro" id="IPR032466">
    <property type="entry name" value="Metal_Hydrolase"/>
</dbReference>
<dbReference type="EMBL" id="JAANHS010000016">
    <property type="protein sequence ID" value="NHB78116.1"/>
    <property type="molecule type" value="Genomic_DNA"/>
</dbReference>
<protein>
    <submittedName>
        <fullName evidence="3">Amidohydrolase family protein</fullName>
    </submittedName>
</protein>
<reference evidence="3 4" key="1">
    <citation type="journal article" date="2022" name="Microorganisms">
        <title>Genome Sequence and Characterization of a Xanthorhodopsin-Containing, Aerobic Anoxygenic Phototrophic Rhodobacter Species, Isolated from Mesophilic Conditions at Yellowstone National Park.</title>
        <authorList>
            <person name="Kyndt J.A."/>
            <person name="Robertson S."/>
            <person name="Shoffstall I.B."/>
            <person name="Ramaley R.F."/>
            <person name="Meyer T.E."/>
        </authorList>
    </citation>
    <scope>NUCLEOTIDE SEQUENCE [LARGE SCALE GENOMIC DNA]</scope>
    <source>
        <strain evidence="3 4">M37P</strain>
    </source>
</reference>
<evidence type="ECO:0000259" key="2">
    <source>
        <dbReference type="Pfam" id="PF04909"/>
    </source>
</evidence>
<proteinExistence type="inferred from homology"/>
<comment type="similarity">
    <text evidence="1">Belongs to the metallo-dependent hydrolases superfamily.</text>
</comment>
<accession>A0ABX0GA34</accession>
<name>A0ABX0GA34_9RHOB</name>
<dbReference type="InterPro" id="IPR006680">
    <property type="entry name" value="Amidohydro-rel"/>
</dbReference>
<comment type="caution">
    <text evidence="3">The sequence shown here is derived from an EMBL/GenBank/DDBJ whole genome shotgun (WGS) entry which is preliminary data.</text>
</comment>
<sequence length="281" mass="31267">MPDFPIIDSHLHLWDPRRLDYPWLAGLPLDRPFLPADFRAASAGVDIEALVFLECAAAPHLTFAEAQAVLGWAEEEPRIAAMVCNAALERGDAVRGDLERLAATEKVRGIRRIYQDEPDPDFCLRPDFVAGVRALSDYGLSFDLCLKHPQLPATIGLVDACPDVPMVLDHIAKPGIAAGLMQPWADQLRDLARRENLVCKLSGVATEAAEDWTPATLRPYIDVALEAFGPSRMMFGGDWPVSTLRLGYRDWVALVDEVTADLSDTERRQIFRDTARAFYRL</sequence>
<evidence type="ECO:0000256" key="1">
    <source>
        <dbReference type="ARBA" id="ARBA00038310"/>
    </source>
</evidence>
<dbReference type="SUPFAM" id="SSF51556">
    <property type="entry name" value="Metallo-dependent hydrolases"/>
    <property type="match status" value="1"/>
</dbReference>
<dbReference type="PANTHER" id="PTHR43569:SF2">
    <property type="entry name" value="AMIDOHYDROLASE-RELATED DOMAIN-CONTAINING PROTEIN"/>
    <property type="match status" value="1"/>
</dbReference>
<keyword evidence="4" id="KW-1185">Reference proteome</keyword>
<dbReference type="RefSeq" id="WP_166404129.1">
    <property type="nucleotide sequence ID" value="NZ_JAANHS010000016.1"/>
</dbReference>
<dbReference type="Gene3D" id="3.20.20.140">
    <property type="entry name" value="Metal-dependent hydrolases"/>
    <property type="match status" value="1"/>
</dbReference>
<dbReference type="PANTHER" id="PTHR43569">
    <property type="entry name" value="AMIDOHYDROLASE"/>
    <property type="match status" value="1"/>
</dbReference>
<feature type="domain" description="Amidohydrolase-related" evidence="2">
    <location>
        <begin position="7"/>
        <end position="281"/>
    </location>
</feature>
<gene>
    <name evidence="3" type="ORF">G8O29_15450</name>
</gene>
<evidence type="ECO:0000313" key="3">
    <source>
        <dbReference type="EMBL" id="NHB78116.1"/>
    </source>
</evidence>
<dbReference type="InterPro" id="IPR052350">
    <property type="entry name" value="Metallo-dep_Lactonases"/>
</dbReference>
<dbReference type="Pfam" id="PF04909">
    <property type="entry name" value="Amidohydro_2"/>
    <property type="match status" value="1"/>
</dbReference>